<dbReference type="RefSeq" id="WP_347705725.1">
    <property type="nucleotide sequence ID" value="NZ_JBDPZD010000005.1"/>
</dbReference>
<dbReference type="Gene3D" id="1.20.120.1490">
    <property type="match status" value="1"/>
</dbReference>
<sequence>MTTSRTRAFFRAGSLALVLATAALGAQAQGHGPGPERMGGPMGGAMGGPGMGMGMMGHGFGEHMLDVVNATDAQRSQIDAIFKAARADLKAQHDANAALHTQMRDLFTATVVDAAAIEAVRAKLSLAHDAVSKRMTQAAVDAARVLTPEQRAKLADLAKKRAARMAKRTPG</sequence>
<dbReference type="InterPro" id="IPR012899">
    <property type="entry name" value="LTXXQ"/>
</dbReference>
<dbReference type="PIRSF" id="PIRSF034445">
    <property type="entry name" value="CpxP_Spy"/>
    <property type="match status" value="1"/>
</dbReference>
<keyword evidence="7" id="KW-1185">Reference proteome</keyword>
<feature type="signal peptide" evidence="5">
    <location>
        <begin position="1"/>
        <end position="28"/>
    </location>
</feature>
<keyword evidence="4" id="KW-0574">Periplasm</keyword>
<dbReference type="PANTHER" id="PTHR38102:SF1">
    <property type="entry name" value="PERIPLASMIC CHAPERONE SPY"/>
    <property type="match status" value="1"/>
</dbReference>
<dbReference type="CDD" id="cd09916">
    <property type="entry name" value="CpxP_like"/>
    <property type="match status" value="1"/>
</dbReference>
<evidence type="ECO:0000256" key="2">
    <source>
        <dbReference type="ARBA" id="ARBA00008441"/>
    </source>
</evidence>
<comment type="similarity">
    <text evidence="2">Belongs to the CpxP/Spy family.</text>
</comment>
<dbReference type="InterPro" id="IPR052211">
    <property type="entry name" value="Cpx_auxiliary_protein"/>
</dbReference>
<protein>
    <submittedName>
        <fullName evidence="6">Spy/CpxP family protein refolding chaperone</fullName>
    </submittedName>
</protein>
<feature type="chain" id="PRO_5046435356" evidence="5">
    <location>
        <begin position="29"/>
        <end position="171"/>
    </location>
</feature>
<accession>A0ABV0G591</accession>
<evidence type="ECO:0000313" key="7">
    <source>
        <dbReference type="Proteomes" id="UP001495147"/>
    </source>
</evidence>
<dbReference type="Proteomes" id="UP001495147">
    <property type="component" value="Unassembled WGS sequence"/>
</dbReference>
<comment type="subcellular location">
    <subcellularLocation>
        <location evidence="1">Periplasm</location>
    </subcellularLocation>
</comment>
<dbReference type="PANTHER" id="PTHR38102">
    <property type="entry name" value="PERIPLASMIC CHAPERONE SPY"/>
    <property type="match status" value="1"/>
</dbReference>
<evidence type="ECO:0000256" key="1">
    <source>
        <dbReference type="ARBA" id="ARBA00004418"/>
    </source>
</evidence>
<dbReference type="EMBL" id="JBDPZD010000005">
    <property type="protein sequence ID" value="MEO3692901.1"/>
    <property type="molecule type" value="Genomic_DNA"/>
</dbReference>
<keyword evidence="3 5" id="KW-0732">Signal</keyword>
<evidence type="ECO:0000256" key="4">
    <source>
        <dbReference type="ARBA" id="ARBA00022764"/>
    </source>
</evidence>
<proteinExistence type="inferred from homology"/>
<evidence type="ECO:0000256" key="5">
    <source>
        <dbReference type="SAM" id="SignalP"/>
    </source>
</evidence>
<comment type="caution">
    <text evidence="6">The sequence shown here is derived from an EMBL/GenBank/DDBJ whole genome shotgun (WGS) entry which is preliminary data.</text>
</comment>
<organism evidence="6 7">
    <name type="scientific">Roseateles paludis</name>
    <dbReference type="NCBI Taxonomy" id="3145238"/>
    <lineage>
        <taxon>Bacteria</taxon>
        <taxon>Pseudomonadati</taxon>
        <taxon>Pseudomonadota</taxon>
        <taxon>Betaproteobacteria</taxon>
        <taxon>Burkholderiales</taxon>
        <taxon>Sphaerotilaceae</taxon>
        <taxon>Roseateles</taxon>
    </lineage>
</organism>
<reference evidence="6 7" key="1">
    <citation type="submission" date="2024-05" db="EMBL/GenBank/DDBJ databases">
        <title>Roseateles sp. DJS-2-20 16S ribosomal RNA gene Genome sequencing and assembly.</title>
        <authorList>
            <person name="Woo H."/>
        </authorList>
    </citation>
    <scope>NUCLEOTIDE SEQUENCE [LARGE SCALE GENOMIC DNA]</scope>
    <source>
        <strain evidence="6 7">DJS-2-20</strain>
    </source>
</reference>
<dbReference type="InterPro" id="IPR025961">
    <property type="entry name" value="Metal_resist"/>
</dbReference>
<dbReference type="Pfam" id="PF13801">
    <property type="entry name" value="Metal_resist"/>
    <property type="match status" value="1"/>
</dbReference>
<name>A0ABV0G591_9BURK</name>
<evidence type="ECO:0000256" key="3">
    <source>
        <dbReference type="ARBA" id="ARBA00022729"/>
    </source>
</evidence>
<gene>
    <name evidence="6" type="ORF">ABDJ85_15605</name>
</gene>
<evidence type="ECO:0000313" key="6">
    <source>
        <dbReference type="EMBL" id="MEO3692901.1"/>
    </source>
</evidence>